<organism evidence="9">
    <name type="scientific">Candidozyma auris</name>
    <name type="common">Yeast</name>
    <name type="synonym">Candida auris</name>
    <dbReference type="NCBI Taxonomy" id="498019"/>
    <lineage>
        <taxon>Eukaryota</taxon>
        <taxon>Fungi</taxon>
        <taxon>Dikarya</taxon>
        <taxon>Ascomycota</taxon>
        <taxon>Saccharomycotina</taxon>
        <taxon>Pichiomycetes</taxon>
        <taxon>Metschnikowiaceae</taxon>
        <taxon>Candidozyma</taxon>
    </lineage>
</organism>
<dbReference type="InterPro" id="IPR028884">
    <property type="entry name" value="Trm82"/>
</dbReference>
<evidence type="ECO:0000256" key="5">
    <source>
        <dbReference type="ARBA" id="ARBA00023242"/>
    </source>
</evidence>
<reference evidence="9" key="2">
    <citation type="submission" date="2017-11" db="EMBL/GenBank/DDBJ databases">
        <title>Candida auris genome assembly and annotation.</title>
        <authorList>
            <person name="Munoz J.F."/>
            <person name="Gade L.G."/>
            <person name="Chow N.A."/>
            <person name="Litvintseva A.P."/>
            <person name="Loparev V.N."/>
            <person name="Cuomo C.A."/>
        </authorList>
    </citation>
    <scope>NUCLEOTIDE SEQUENCE</scope>
    <source>
        <strain evidence="9">B8441</strain>
    </source>
</reference>
<keyword evidence="5 6" id="KW-0539">Nucleus</keyword>
<protein>
    <submittedName>
        <fullName evidence="9">Uncharacterized protein</fullName>
    </submittedName>
</protein>
<dbReference type="InterPro" id="IPR015943">
    <property type="entry name" value="WD40/YVTN_repeat-like_dom_sf"/>
</dbReference>
<evidence type="ECO:0000256" key="4">
    <source>
        <dbReference type="ARBA" id="ARBA00022737"/>
    </source>
</evidence>
<sequence length="414" mass="47367">MIKHPFQKLLTDKTGKFLFASVKNCIHVFRLIDGALIGCWEDEIRLQDVQEKKFKTQEQPNKRSKTNNKEPKVPVPGPGAPPIYNYIRSLTLSRDEQYVIGTTDSDKAAVIFKIDITQDNCLSLIKRQVFPKRPCAISTTLDDSQLIVADKFGDVYSIPIDADEPVDEKTLQPILGHVSMLSDVLVAQRNNRQYILTGDRDEHIRVTHFPKSYVVKHWLFGHKEFVSCLHILNFDSNLLISGGGDDFLILWNWHSAKRLASVDLRQYVKAHLNEFHLPPERFRNNDSKKEISIAKADSFTVDNRNFLAVLCEHTNCIVTFIINDDLTFAHKQTLSTHDSIVDFTFTGEEIILSLDTESDSQLLESYGFNSEGLLHKKDSDIMQKITSASTCDVISRDEFYPLYYISSLRKRSDH</sequence>
<dbReference type="AlphaFoldDB" id="A0A2H0ZWK4"/>
<evidence type="ECO:0000256" key="8">
    <source>
        <dbReference type="SAM" id="MobiDB-lite"/>
    </source>
</evidence>
<proteinExistence type="inferred from homology"/>
<dbReference type="VEuPathDB" id="FungiDB:B9J08_002145"/>
<dbReference type="GO" id="GO:0005829">
    <property type="term" value="C:cytosol"/>
    <property type="evidence" value="ECO:0007669"/>
    <property type="project" value="TreeGrafter"/>
</dbReference>
<comment type="similarity">
    <text evidence="6">Belongs to the WD repeat TRM82 family.</text>
</comment>
<dbReference type="Pfam" id="PF00400">
    <property type="entry name" value="WD40"/>
    <property type="match status" value="1"/>
</dbReference>
<reference evidence="10" key="3">
    <citation type="submission" date="2021-06" db="EMBL/GenBank/DDBJ databases">
        <title>Candida auris outbreak in lebanese hospital.</title>
        <authorList>
            <person name="Finianos M."/>
        </authorList>
    </citation>
    <scope>NUCLEOTIDE SEQUENCE</scope>
    <source>
        <strain evidence="10">CA7LBN</strain>
    </source>
</reference>
<dbReference type="VEuPathDB" id="FungiDB:QG37_00416"/>
<evidence type="ECO:0000256" key="1">
    <source>
        <dbReference type="ARBA" id="ARBA00004123"/>
    </source>
</evidence>
<dbReference type="SUPFAM" id="SSF50978">
    <property type="entry name" value="WD40 repeat-like"/>
    <property type="match status" value="1"/>
</dbReference>
<reference evidence="9" key="1">
    <citation type="journal article" date="2017" name="Clin. Infect. Dis.">
        <title>Simultaneous emergence of multidrug-resistant Candida auris on 3 continents confirmed by whole-genome sequencing and epidemiological analyses.</title>
        <authorList>
            <person name="Lockhart S.R."/>
            <person name="Etienne K.A."/>
            <person name="Vallabhaneni S."/>
            <person name="Farooqi J."/>
            <person name="Chowdhary A."/>
            <person name="Govender N.P."/>
            <person name="Colombo A.L."/>
            <person name="Calvo B."/>
            <person name="Cuomo C.A."/>
            <person name="Desjardins C.A."/>
            <person name="Berkow E.L."/>
            <person name="Castanheira M."/>
            <person name="Magobo R.E."/>
            <person name="Jabeen K."/>
            <person name="Asghar R.J."/>
            <person name="Meis J.F."/>
            <person name="Jackson B."/>
            <person name="Chiller T."/>
            <person name="Litvintseva A.P."/>
        </authorList>
    </citation>
    <scope>NUCLEOTIDE SEQUENCE [LARGE SCALE GENOMIC DNA]</scope>
    <source>
        <strain evidence="9">B8441</strain>
    </source>
</reference>
<dbReference type="Gene3D" id="2.130.10.10">
    <property type="entry name" value="YVTN repeat-like/Quinoprotein amine dehydrogenase"/>
    <property type="match status" value="1"/>
</dbReference>
<evidence type="ECO:0000256" key="3">
    <source>
        <dbReference type="ARBA" id="ARBA00022694"/>
    </source>
</evidence>
<evidence type="ECO:0000313" key="9">
    <source>
        <dbReference type="EMBL" id="PIS54995.1"/>
    </source>
</evidence>
<keyword evidence="3 6" id="KW-0819">tRNA processing</keyword>
<feature type="region of interest" description="Disordered" evidence="8">
    <location>
        <begin position="51"/>
        <end position="77"/>
    </location>
</feature>
<dbReference type="HAMAP" id="MF_03056">
    <property type="entry name" value="TRM82"/>
    <property type="match status" value="1"/>
</dbReference>
<comment type="subcellular location">
    <subcellularLocation>
        <location evidence="1 6">Nucleus</location>
    </subcellularLocation>
</comment>
<evidence type="ECO:0000256" key="7">
    <source>
        <dbReference type="PROSITE-ProRule" id="PRU00221"/>
    </source>
</evidence>
<name>A0A2H0ZWK4_CANAR</name>
<dbReference type="PROSITE" id="PS50082">
    <property type="entry name" value="WD_REPEATS_2"/>
    <property type="match status" value="1"/>
</dbReference>
<dbReference type="PANTHER" id="PTHR16288:SF0">
    <property type="entry name" value="TRNA (GUANINE-N(7)-)-METHYLTRANSFERASE NON-CATALYTIC SUBUNIT WDR4"/>
    <property type="match status" value="1"/>
</dbReference>
<dbReference type="InterPro" id="IPR001680">
    <property type="entry name" value="WD40_rpt"/>
</dbReference>
<dbReference type="PANTHER" id="PTHR16288">
    <property type="entry name" value="WD40 REPEAT PROTEIN 4"/>
    <property type="match status" value="1"/>
</dbReference>
<dbReference type="OMA" id="VKHWLFG"/>
<dbReference type="STRING" id="498019.A0A2H0ZWK4"/>
<dbReference type="VEuPathDB" id="FungiDB:CJI96_0002819"/>
<dbReference type="InterPro" id="IPR036322">
    <property type="entry name" value="WD40_repeat_dom_sf"/>
</dbReference>
<dbReference type="VEuPathDB" id="FungiDB:CJJ07_003838"/>
<evidence type="ECO:0000256" key="2">
    <source>
        <dbReference type="ARBA" id="ARBA00022574"/>
    </source>
</evidence>
<dbReference type="SMART" id="SM00320">
    <property type="entry name" value="WD40"/>
    <property type="match status" value="2"/>
</dbReference>
<dbReference type="GO" id="GO:0106004">
    <property type="term" value="P:tRNA (guanine-N7)-methylation"/>
    <property type="evidence" value="ECO:0007669"/>
    <property type="project" value="UniProtKB-UniRule"/>
</dbReference>
<dbReference type="VEuPathDB" id="FungiDB:CJJ09_003230"/>
<dbReference type="UniPathway" id="UPA00989"/>
<dbReference type="VEuPathDB" id="FungiDB:CJI97_001636"/>
<evidence type="ECO:0000256" key="6">
    <source>
        <dbReference type="HAMAP-Rule" id="MF_03056"/>
    </source>
</evidence>
<evidence type="ECO:0000313" key="10">
    <source>
        <dbReference type="EMBL" id="QWW24259.1"/>
    </source>
</evidence>
<dbReference type="GO" id="GO:0005634">
    <property type="term" value="C:nucleus"/>
    <property type="evidence" value="ECO:0007669"/>
    <property type="project" value="UniProtKB-SubCell"/>
</dbReference>
<dbReference type="Proteomes" id="UP000825438">
    <property type="component" value="Chromosome III"/>
</dbReference>
<comment type="function">
    <text evidence="6">Required for the formation of N(7)-methylguanine at position 46 (m7G46) in tRNA. In the complex, it is required to stabilize and induce conformational changes of the catalytic subunit.</text>
</comment>
<dbReference type="GO" id="GO:0043527">
    <property type="term" value="C:tRNA methyltransferase complex"/>
    <property type="evidence" value="ECO:0007669"/>
    <property type="project" value="TreeGrafter"/>
</dbReference>
<accession>A0A2H0ZWK4</accession>
<comment type="pathway">
    <text evidence="6">tRNA modification; N(7)-methylguanine-tRNA biosynthesis.</text>
</comment>
<dbReference type="EMBL" id="CP076751">
    <property type="protein sequence ID" value="QWW24259.1"/>
    <property type="molecule type" value="Genomic_DNA"/>
</dbReference>
<keyword evidence="2 6" id="KW-0853">WD repeat</keyword>
<keyword evidence="4 6" id="KW-0677">Repeat</keyword>
<gene>
    <name evidence="9" type="ORF">B9J08_002145</name>
    <name evidence="10" type="ORF">CA7LBN_003093</name>
</gene>
<dbReference type="EMBL" id="PEKT02000005">
    <property type="protein sequence ID" value="PIS54995.1"/>
    <property type="molecule type" value="Genomic_DNA"/>
</dbReference>
<feature type="repeat" description="WD" evidence="7">
    <location>
        <begin position="219"/>
        <end position="261"/>
    </location>
</feature>